<evidence type="ECO:0000313" key="4">
    <source>
        <dbReference type="EMBL" id="QDT54203.1"/>
    </source>
</evidence>
<organism evidence="4 5">
    <name type="scientific">Caulifigura coniformis</name>
    <dbReference type="NCBI Taxonomy" id="2527983"/>
    <lineage>
        <taxon>Bacteria</taxon>
        <taxon>Pseudomonadati</taxon>
        <taxon>Planctomycetota</taxon>
        <taxon>Planctomycetia</taxon>
        <taxon>Planctomycetales</taxon>
        <taxon>Planctomycetaceae</taxon>
        <taxon>Caulifigura</taxon>
    </lineage>
</organism>
<dbReference type="AlphaFoldDB" id="A0A517SDJ9"/>
<dbReference type="PROSITE" id="PS52035">
    <property type="entry name" value="PEPTIDASE_M14"/>
    <property type="match status" value="1"/>
</dbReference>
<dbReference type="GO" id="GO:0006508">
    <property type="term" value="P:proteolysis"/>
    <property type="evidence" value="ECO:0007669"/>
    <property type="project" value="InterPro"/>
</dbReference>
<dbReference type="Gene3D" id="2.60.40.3120">
    <property type="match status" value="1"/>
</dbReference>
<dbReference type="InterPro" id="IPR000834">
    <property type="entry name" value="Peptidase_M14"/>
</dbReference>
<dbReference type="Proteomes" id="UP000315700">
    <property type="component" value="Chromosome"/>
</dbReference>
<keyword evidence="5" id="KW-1185">Reference proteome</keyword>
<proteinExistence type="inferred from homology"/>
<dbReference type="Pfam" id="PF18027">
    <property type="entry name" value="Pepdidase_M14_N"/>
    <property type="match status" value="1"/>
</dbReference>
<dbReference type="OrthoDB" id="237859at2"/>
<evidence type="ECO:0000313" key="5">
    <source>
        <dbReference type="Proteomes" id="UP000315700"/>
    </source>
</evidence>
<comment type="caution">
    <text evidence="2">Lacks conserved residue(s) required for the propagation of feature annotation.</text>
</comment>
<dbReference type="InterPro" id="IPR040626">
    <property type="entry name" value="Pepdidase_M14_N"/>
</dbReference>
<reference evidence="4 5" key="1">
    <citation type="submission" date="2019-02" db="EMBL/GenBank/DDBJ databases">
        <title>Deep-cultivation of Planctomycetes and their phenomic and genomic characterization uncovers novel biology.</title>
        <authorList>
            <person name="Wiegand S."/>
            <person name="Jogler M."/>
            <person name="Boedeker C."/>
            <person name="Pinto D."/>
            <person name="Vollmers J."/>
            <person name="Rivas-Marin E."/>
            <person name="Kohn T."/>
            <person name="Peeters S.H."/>
            <person name="Heuer A."/>
            <person name="Rast P."/>
            <person name="Oberbeckmann S."/>
            <person name="Bunk B."/>
            <person name="Jeske O."/>
            <person name="Meyerdierks A."/>
            <person name="Storesund J.E."/>
            <person name="Kallscheuer N."/>
            <person name="Luecker S."/>
            <person name="Lage O.M."/>
            <person name="Pohl T."/>
            <person name="Merkel B.J."/>
            <person name="Hornburger P."/>
            <person name="Mueller R.-W."/>
            <person name="Bruemmer F."/>
            <person name="Labrenz M."/>
            <person name="Spormann A.M."/>
            <person name="Op den Camp H."/>
            <person name="Overmann J."/>
            <person name="Amann R."/>
            <person name="Jetten M.S.M."/>
            <person name="Mascher T."/>
            <person name="Medema M.H."/>
            <person name="Devos D.P."/>
            <person name="Kaster A.-K."/>
            <person name="Ovreas L."/>
            <person name="Rohde M."/>
            <person name="Galperin M.Y."/>
            <person name="Jogler C."/>
        </authorList>
    </citation>
    <scope>NUCLEOTIDE SEQUENCE [LARGE SCALE GENOMIC DNA]</scope>
    <source>
        <strain evidence="4 5">Pan44</strain>
    </source>
</reference>
<gene>
    <name evidence="4" type="ORF">Pan44_22300</name>
</gene>
<dbReference type="InterPro" id="IPR050821">
    <property type="entry name" value="Cytosolic_carboxypeptidase"/>
</dbReference>
<keyword evidence="4" id="KW-0645">Protease</keyword>
<dbReference type="Pfam" id="PF00246">
    <property type="entry name" value="Peptidase_M14"/>
    <property type="match status" value="1"/>
</dbReference>
<dbReference type="GO" id="GO:0008270">
    <property type="term" value="F:zinc ion binding"/>
    <property type="evidence" value="ECO:0007669"/>
    <property type="project" value="InterPro"/>
</dbReference>
<evidence type="ECO:0000256" key="1">
    <source>
        <dbReference type="ARBA" id="ARBA00001947"/>
    </source>
</evidence>
<protein>
    <submittedName>
        <fullName evidence="4">Zinc carboxypeptidase</fullName>
    </submittedName>
</protein>
<keyword evidence="4" id="KW-0378">Hydrolase</keyword>
<evidence type="ECO:0000256" key="2">
    <source>
        <dbReference type="PROSITE-ProRule" id="PRU01379"/>
    </source>
</evidence>
<keyword evidence="4" id="KW-0121">Carboxypeptidase</keyword>
<dbReference type="Gene3D" id="3.40.630.10">
    <property type="entry name" value="Zn peptidases"/>
    <property type="match status" value="1"/>
</dbReference>
<sequence length="434" mass="47153">MIGRPSERPLMSRQVFATVGLLALVAYASRSIASETPAEKLRVASDFEGGSVQVLSIDQAQRVIRFTPGGDPERGWPCWWSFRIDGSREGETITLDLKGSPLSARNNGKETGKPLASSWAMPAQAAISSDGVAWRQTKPGTLQDGAMRYEISGTGQPIHVAWGPPFTPKDTERLIADAHARLPAASGFELATTRQGRPVRGLHIMATKNPNSPCVWIQARQHAWESGASWVGRGVTEWLVSDADAARVLRSEAEIFIVPIMDVDNVATGNGGKEANPRDHNRDWDSAPVYPEVAAAQARLQKLAGEGRLSLFIDLHNPAPGDKRPFFFVGPPELLSLAGRERRERFIQIAARNINDPLALLEAPRVTGPTYHPLWKQISGQWVNANGNPETVSVCLETSWNTPHSTTDGYRTVGNQLAKSVAELMADVAVSPAN</sequence>
<dbReference type="EMBL" id="CP036271">
    <property type="protein sequence ID" value="QDT54203.1"/>
    <property type="molecule type" value="Genomic_DNA"/>
</dbReference>
<dbReference type="PANTHER" id="PTHR12756">
    <property type="entry name" value="CYTOSOLIC CARBOXYPEPTIDASE"/>
    <property type="match status" value="1"/>
</dbReference>
<evidence type="ECO:0000259" key="3">
    <source>
        <dbReference type="PROSITE" id="PS52035"/>
    </source>
</evidence>
<dbReference type="KEGG" id="ccos:Pan44_22300"/>
<dbReference type="SUPFAM" id="SSF53187">
    <property type="entry name" value="Zn-dependent exopeptidases"/>
    <property type="match status" value="1"/>
</dbReference>
<comment type="cofactor">
    <cofactor evidence="1">
        <name>Zn(2+)</name>
        <dbReference type="ChEBI" id="CHEBI:29105"/>
    </cofactor>
</comment>
<comment type="similarity">
    <text evidence="2">Belongs to the peptidase M14 family.</text>
</comment>
<dbReference type="InParanoid" id="A0A517SDJ9"/>
<feature type="domain" description="Peptidase M14" evidence="3">
    <location>
        <begin position="164"/>
        <end position="434"/>
    </location>
</feature>
<dbReference type="PANTHER" id="PTHR12756:SF11">
    <property type="entry name" value="CYTOSOLIC CARBOXYPEPTIDASE 1"/>
    <property type="match status" value="1"/>
</dbReference>
<accession>A0A517SDJ9</accession>
<name>A0A517SDJ9_9PLAN</name>
<dbReference type="GO" id="GO:0004181">
    <property type="term" value="F:metallocarboxypeptidase activity"/>
    <property type="evidence" value="ECO:0007669"/>
    <property type="project" value="InterPro"/>
</dbReference>